<feature type="compositionally biased region" description="Polar residues" evidence="1">
    <location>
        <begin position="71"/>
        <end position="84"/>
    </location>
</feature>
<feature type="compositionally biased region" description="Basic residues" evidence="1">
    <location>
        <begin position="162"/>
        <end position="182"/>
    </location>
</feature>
<evidence type="ECO:0000256" key="1">
    <source>
        <dbReference type="SAM" id="MobiDB-lite"/>
    </source>
</evidence>
<dbReference type="OrthoDB" id="5069028at2759"/>
<organism evidence="2 3">
    <name type="scientific">Thelonectria olida</name>
    <dbReference type="NCBI Taxonomy" id="1576542"/>
    <lineage>
        <taxon>Eukaryota</taxon>
        <taxon>Fungi</taxon>
        <taxon>Dikarya</taxon>
        <taxon>Ascomycota</taxon>
        <taxon>Pezizomycotina</taxon>
        <taxon>Sordariomycetes</taxon>
        <taxon>Hypocreomycetidae</taxon>
        <taxon>Hypocreales</taxon>
        <taxon>Nectriaceae</taxon>
        <taxon>Thelonectria</taxon>
    </lineage>
</organism>
<comment type="caution">
    <text evidence="2">The sequence shown here is derived from an EMBL/GenBank/DDBJ whole genome shotgun (WGS) entry which is preliminary data.</text>
</comment>
<feature type="compositionally biased region" description="Polar residues" evidence="1">
    <location>
        <begin position="31"/>
        <end position="51"/>
    </location>
</feature>
<keyword evidence="3" id="KW-1185">Reference proteome</keyword>
<gene>
    <name evidence="2" type="ORF">B0T10DRAFT_463431</name>
</gene>
<proteinExistence type="predicted"/>
<feature type="compositionally biased region" description="Polar residues" evidence="1">
    <location>
        <begin position="113"/>
        <end position="126"/>
    </location>
</feature>
<dbReference type="Proteomes" id="UP000777438">
    <property type="component" value="Unassembled WGS sequence"/>
</dbReference>
<sequence length="182" mass="20277">MSSPILGDSPSLRECSWRKKSEASPSKKQDTGSPRNTSKGTNSAVPSYDDSNNGHHFRAKVKHFLTEGADHTTSTQGPSRNQQSPKDKHCSETGQDSKFFLNRENSEAPTEMMGNTSFEYFISNIQPKPPQDLEHGTGSARQGRGRGRVRESAQANGELRRSARIQKKHPRRSKRNKPSSRV</sequence>
<feature type="region of interest" description="Disordered" evidence="1">
    <location>
        <begin position="1"/>
        <end position="182"/>
    </location>
</feature>
<accession>A0A9P8W051</accession>
<evidence type="ECO:0000313" key="2">
    <source>
        <dbReference type="EMBL" id="KAH6883498.1"/>
    </source>
</evidence>
<protein>
    <submittedName>
        <fullName evidence="2">Uncharacterized protein</fullName>
    </submittedName>
</protein>
<dbReference type="AlphaFoldDB" id="A0A9P8W051"/>
<name>A0A9P8W051_9HYPO</name>
<feature type="compositionally biased region" description="Basic and acidic residues" evidence="1">
    <location>
        <begin position="15"/>
        <end position="30"/>
    </location>
</feature>
<dbReference type="EMBL" id="JAGPYM010000023">
    <property type="protein sequence ID" value="KAH6883498.1"/>
    <property type="molecule type" value="Genomic_DNA"/>
</dbReference>
<reference evidence="2 3" key="1">
    <citation type="journal article" date="2021" name="Nat. Commun.">
        <title>Genetic determinants of endophytism in the Arabidopsis root mycobiome.</title>
        <authorList>
            <person name="Mesny F."/>
            <person name="Miyauchi S."/>
            <person name="Thiergart T."/>
            <person name="Pickel B."/>
            <person name="Atanasova L."/>
            <person name="Karlsson M."/>
            <person name="Huettel B."/>
            <person name="Barry K.W."/>
            <person name="Haridas S."/>
            <person name="Chen C."/>
            <person name="Bauer D."/>
            <person name="Andreopoulos W."/>
            <person name="Pangilinan J."/>
            <person name="LaButti K."/>
            <person name="Riley R."/>
            <person name="Lipzen A."/>
            <person name="Clum A."/>
            <person name="Drula E."/>
            <person name="Henrissat B."/>
            <person name="Kohler A."/>
            <person name="Grigoriev I.V."/>
            <person name="Martin F.M."/>
            <person name="Hacquard S."/>
        </authorList>
    </citation>
    <scope>NUCLEOTIDE SEQUENCE [LARGE SCALE GENOMIC DNA]</scope>
    <source>
        <strain evidence="2 3">MPI-CAGE-CH-0241</strain>
    </source>
</reference>
<evidence type="ECO:0000313" key="3">
    <source>
        <dbReference type="Proteomes" id="UP000777438"/>
    </source>
</evidence>